<dbReference type="InterPro" id="IPR001478">
    <property type="entry name" value="PDZ"/>
</dbReference>
<organism evidence="3 4">
    <name type="scientific">Thermodesulfovibrio yellowstonii</name>
    <dbReference type="NCBI Taxonomy" id="28262"/>
    <lineage>
        <taxon>Bacteria</taxon>
        <taxon>Pseudomonadati</taxon>
        <taxon>Nitrospirota</taxon>
        <taxon>Thermodesulfovibrionia</taxon>
        <taxon>Thermodesulfovibrionales</taxon>
        <taxon>Thermodesulfovibrionaceae</taxon>
        <taxon>Thermodesulfovibrio</taxon>
    </lineage>
</organism>
<dbReference type="PANTHER" id="PTHR22939">
    <property type="entry name" value="SERINE PROTEASE FAMILY S1C HTRA-RELATED"/>
    <property type="match status" value="1"/>
</dbReference>
<comment type="similarity">
    <text evidence="1">Belongs to the peptidase S1C family.</text>
</comment>
<evidence type="ECO:0000313" key="3">
    <source>
        <dbReference type="EMBL" id="GLI53438.1"/>
    </source>
</evidence>
<dbReference type="Pfam" id="PF13180">
    <property type="entry name" value="PDZ_2"/>
    <property type="match status" value="1"/>
</dbReference>
<dbReference type="Gene3D" id="2.30.42.10">
    <property type="match status" value="2"/>
</dbReference>
<protein>
    <submittedName>
        <fullName evidence="3">Serine protease</fullName>
    </submittedName>
</protein>
<proteinExistence type="inferred from homology"/>
<dbReference type="PANTHER" id="PTHR22939:SF129">
    <property type="entry name" value="SERINE PROTEASE HTRA2, MITOCHONDRIAL"/>
    <property type="match status" value="1"/>
</dbReference>
<dbReference type="PROSITE" id="PS50106">
    <property type="entry name" value="PDZ"/>
    <property type="match status" value="2"/>
</dbReference>
<keyword evidence="3" id="KW-0378">Hydrolase</keyword>
<keyword evidence="4" id="KW-1185">Reference proteome</keyword>
<dbReference type="InterPro" id="IPR036034">
    <property type="entry name" value="PDZ_sf"/>
</dbReference>
<keyword evidence="3" id="KW-0645">Protease</keyword>
<feature type="domain" description="PDZ" evidence="2">
    <location>
        <begin position="277"/>
        <end position="375"/>
    </location>
</feature>
<dbReference type="GO" id="GO:0008233">
    <property type="term" value="F:peptidase activity"/>
    <property type="evidence" value="ECO:0007669"/>
    <property type="project" value="UniProtKB-KW"/>
</dbReference>
<evidence type="ECO:0000259" key="2">
    <source>
        <dbReference type="PROSITE" id="PS50106"/>
    </source>
</evidence>
<dbReference type="AlphaFoldDB" id="A0A9W6GDU2"/>
<sequence length="389" mass="43517">MFTNKNYSKVIIKILFIISFILFSFNQSNCEENFSTLIKSKVDTIYQKFSDSLISFQEGIAVAIDKNYAILPAKIVEKVPNISIVAIDSKLNLAVVKLNKESKPVVFELSETKDELFFLLTIFEEPSILIVKGKFKDNKIEIQGKQIAGSLLLSLDLTPLGIVTESSSISEVLLIKPFYSEINKLIKRKPGWLGLQGQTITAELGKIMSVSEGVVITNIYEGGPADKAKLRRGDVIVAADSFKITELKDLQNILSTKFAGETINLEIMKDGIKKDYSIILEEPPENFLQTKASPTLSIKGVEITEIPENLKKSLKKSIKGVFVKKISEDSPALGILKNEDIIIEINKKSINSYKEFNEILQQSGNNDLLILVYRQDNFQYVIIPGQKSR</sequence>
<comment type="caution">
    <text evidence="3">The sequence shown here is derived from an EMBL/GenBank/DDBJ whole genome shotgun (WGS) entry which is preliminary data.</text>
</comment>
<dbReference type="SMART" id="SM00228">
    <property type="entry name" value="PDZ"/>
    <property type="match status" value="2"/>
</dbReference>
<dbReference type="Proteomes" id="UP001144297">
    <property type="component" value="Unassembled WGS sequence"/>
</dbReference>
<feature type="domain" description="PDZ" evidence="2">
    <location>
        <begin position="182"/>
        <end position="271"/>
    </location>
</feature>
<gene>
    <name evidence="3" type="ORF">TISLANDTSLP1_11310</name>
</gene>
<dbReference type="EMBL" id="BSDX01000001">
    <property type="protein sequence ID" value="GLI53438.1"/>
    <property type="molecule type" value="Genomic_DNA"/>
</dbReference>
<name>A0A9W6GDU2_9BACT</name>
<accession>A0A9W6GDU2</accession>
<dbReference type="SUPFAM" id="SSF50156">
    <property type="entry name" value="PDZ domain-like"/>
    <property type="match status" value="2"/>
</dbReference>
<dbReference type="GO" id="GO:0006508">
    <property type="term" value="P:proteolysis"/>
    <property type="evidence" value="ECO:0007669"/>
    <property type="project" value="UniProtKB-KW"/>
</dbReference>
<evidence type="ECO:0000313" key="4">
    <source>
        <dbReference type="Proteomes" id="UP001144297"/>
    </source>
</evidence>
<reference evidence="3" key="1">
    <citation type="submission" date="2022-12" db="EMBL/GenBank/DDBJ databases">
        <title>Reference genome sequencing for broad-spectrum identification of bacterial and archaeal isolates by mass spectrometry.</title>
        <authorList>
            <person name="Sekiguchi Y."/>
            <person name="Tourlousse D.M."/>
        </authorList>
    </citation>
    <scope>NUCLEOTIDE SEQUENCE</scope>
    <source>
        <strain evidence="3">TSL-P1</strain>
    </source>
</reference>
<evidence type="ECO:0000256" key="1">
    <source>
        <dbReference type="ARBA" id="ARBA00010541"/>
    </source>
</evidence>